<dbReference type="Proteomes" id="UP000318138">
    <property type="component" value="Chromosome"/>
</dbReference>
<keyword evidence="1" id="KW-0472">Membrane</keyword>
<feature type="transmembrane region" description="Helical" evidence="1">
    <location>
        <begin position="38"/>
        <end position="53"/>
    </location>
</feature>
<sequence>MDKKIKRWNRIYLFLYIVLYGFAVPIGLLVFLFLEDESFPVVPVVVAFVLPILKRQHMERLRNEAP</sequence>
<feature type="transmembrane region" description="Helical" evidence="1">
    <location>
        <begin position="12"/>
        <end position="32"/>
    </location>
</feature>
<keyword evidence="3" id="KW-1185">Reference proteome</keyword>
<proteinExistence type="predicted"/>
<dbReference type="EMBL" id="CP041372">
    <property type="protein sequence ID" value="QKS72474.1"/>
    <property type="molecule type" value="Genomic_DNA"/>
</dbReference>
<keyword evidence="1" id="KW-1133">Transmembrane helix</keyword>
<name>A0A859FID7_9BACI</name>
<keyword evidence="1" id="KW-0812">Transmembrane</keyword>
<evidence type="ECO:0000256" key="1">
    <source>
        <dbReference type="SAM" id="Phobius"/>
    </source>
</evidence>
<accession>A0A859FID7</accession>
<gene>
    <name evidence="2" type="ORF">FLK61_38270</name>
</gene>
<reference evidence="3" key="1">
    <citation type="submission" date="2019-07" db="EMBL/GenBank/DDBJ databases">
        <title>Bacillus alkalisoli sp. nov. isolated from saline soil.</title>
        <authorList>
            <person name="Sun J.-Q."/>
            <person name="Xu L."/>
        </authorList>
    </citation>
    <scope>NUCLEOTIDE SEQUENCE [LARGE SCALE GENOMIC DNA]</scope>
    <source>
        <strain evidence="3">M4U3P1</strain>
    </source>
</reference>
<dbReference type="AlphaFoldDB" id="A0A859FID7"/>
<dbReference type="KEGG" id="psua:FLK61_38270"/>
<evidence type="ECO:0000313" key="2">
    <source>
        <dbReference type="EMBL" id="QKS72474.1"/>
    </source>
</evidence>
<protein>
    <submittedName>
        <fullName evidence="2">Uncharacterized protein</fullName>
    </submittedName>
</protein>
<evidence type="ECO:0000313" key="3">
    <source>
        <dbReference type="Proteomes" id="UP000318138"/>
    </source>
</evidence>
<dbReference type="RefSeq" id="WP_176010451.1">
    <property type="nucleotide sequence ID" value="NZ_CP041372.2"/>
</dbReference>
<organism evidence="2 3">
    <name type="scientific">Paenalkalicoccus suaedae</name>
    <dbReference type="NCBI Taxonomy" id="2592382"/>
    <lineage>
        <taxon>Bacteria</taxon>
        <taxon>Bacillati</taxon>
        <taxon>Bacillota</taxon>
        <taxon>Bacilli</taxon>
        <taxon>Bacillales</taxon>
        <taxon>Bacillaceae</taxon>
        <taxon>Paenalkalicoccus</taxon>
    </lineage>
</organism>